<dbReference type="PANTHER" id="PTHR45453:SF1">
    <property type="entry name" value="PHOSPHATE REGULON SENSOR PROTEIN PHOR"/>
    <property type="match status" value="1"/>
</dbReference>
<comment type="caution">
    <text evidence="10">The sequence shown here is derived from an EMBL/GenBank/DDBJ whole genome shotgun (WGS) entry which is preliminary data.</text>
</comment>
<dbReference type="Gene3D" id="1.10.287.130">
    <property type="match status" value="1"/>
</dbReference>
<evidence type="ECO:0000256" key="8">
    <source>
        <dbReference type="SAM" id="Phobius"/>
    </source>
</evidence>
<comment type="catalytic activity">
    <reaction evidence="1">
        <text>ATP + protein L-histidine = ADP + protein N-phospho-L-histidine.</text>
        <dbReference type="EC" id="2.7.13.3"/>
    </reaction>
</comment>
<dbReference type="InterPro" id="IPR036097">
    <property type="entry name" value="HisK_dim/P_sf"/>
</dbReference>
<keyword evidence="6 10" id="KW-0418">Kinase</keyword>
<dbReference type="Pfam" id="PF02518">
    <property type="entry name" value="HATPase_c"/>
    <property type="match status" value="1"/>
</dbReference>
<gene>
    <name evidence="10" type="ORF">WMO24_08965</name>
</gene>
<evidence type="ECO:0000256" key="7">
    <source>
        <dbReference type="ARBA" id="ARBA00023012"/>
    </source>
</evidence>
<evidence type="ECO:0000256" key="5">
    <source>
        <dbReference type="ARBA" id="ARBA00022679"/>
    </source>
</evidence>
<evidence type="ECO:0000256" key="3">
    <source>
        <dbReference type="ARBA" id="ARBA00012438"/>
    </source>
</evidence>
<dbReference type="PROSITE" id="PS50109">
    <property type="entry name" value="HIS_KIN"/>
    <property type="match status" value="1"/>
</dbReference>
<dbReference type="PANTHER" id="PTHR45453">
    <property type="entry name" value="PHOSPHATE REGULON SENSOR PROTEIN PHOR"/>
    <property type="match status" value="1"/>
</dbReference>
<sequence length="402" mass="45121">MIKKLRIKFVAINMSIVTILLCVILGLVFYFTSANLEQESLRMMQSIATQPFHLGVPGEMGENVRLPFFTLRLNPRGELVEAGGGYYDLSDSDLLDDLIQDVLASPKSFGVLSKYNLRYYRVETPVNPCVVFADISSERATLQNLLQTCLLIGGIGFLFFLWGSILLSKWAVRPVEQAWKQQQQFVAAASHELKTPLTVIMTNAELLQSAEYSEEKQKGFLQGIVTMSGQMRNLIEQMLELVRTDNAQAKCVFRDVDLSKLADYAAMTFEPVLFEKGLKLFTQVDEKIHVSGDESQLRQLVDILLDNAGKYSNENGSVWVTLHKKGKEHCVLQVINEGPSLSKEELVQIFQRFYRADPARSRNGSFGLGLSIAESIVKQHQGKIWAESQNGHNCFSVVLPCV</sequence>
<dbReference type="SMART" id="SM00387">
    <property type="entry name" value="HATPase_c"/>
    <property type="match status" value="1"/>
</dbReference>
<evidence type="ECO:0000256" key="4">
    <source>
        <dbReference type="ARBA" id="ARBA00022553"/>
    </source>
</evidence>
<protein>
    <recommendedName>
        <fullName evidence="3">histidine kinase</fullName>
        <ecNumber evidence="3">2.7.13.3</ecNumber>
    </recommendedName>
</protein>
<name>A0ABV1GFK2_9FIRM</name>
<dbReference type="Pfam" id="PF00512">
    <property type="entry name" value="HisKA"/>
    <property type="match status" value="1"/>
</dbReference>
<dbReference type="SMART" id="SM00388">
    <property type="entry name" value="HisKA"/>
    <property type="match status" value="1"/>
</dbReference>
<evidence type="ECO:0000259" key="9">
    <source>
        <dbReference type="PROSITE" id="PS50109"/>
    </source>
</evidence>
<dbReference type="InterPro" id="IPR003594">
    <property type="entry name" value="HATPase_dom"/>
</dbReference>
<dbReference type="CDD" id="cd00082">
    <property type="entry name" value="HisKA"/>
    <property type="match status" value="1"/>
</dbReference>
<evidence type="ECO:0000313" key="10">
    <source>
        <dbReference type="EMBL" id="MEQ2520559.1"/>
    </source>
</evidence>
<dbReference type="InterPro" id="IPR004358">
    <property type="entry name" value="Sig_transdc_His_kin-like_C"/>
</dbReference>
<dbReference type="InterPro" id="IPR003661">
    <property type="entry name" value="HisK_dim/P_dom"/>
</dbReference>
<feature type="transmembrane region" description="Helical" evidence="8">
    <location>
        <begin position="12"/>
        <end position="32"/>
    </location>
</feature>
<dbReference type="EC" id="2.7.13.3" evidence="3"/>
<organism evidence="10 11">
    <name type="scientific">Ruthenibacterium intestinale</name>
    <dbReference type="NCBI Taxonomy" id="3133163"/>
    <lineage>
        <taxon>Bacteria</taxon>
        <taxon>Bacillati</taxon>
        <taxon>Bacillota</taxon>
        <taxon>Clostridia</taxon>
        <taxon>Eubacteriales</taxon>
        <taxon>Oscillospiraceae</taxon>
        <taxon>Ruthenibacterium</taxon>
    </lineage>
</organism>
<accession>A0ABV1GFK2</accession>
<reference evidence="10 11" key="1">
    <citation type="submission" date="2024-03" db="EMBL/GenBank/DDBJ databases">
        <title>Human intestinal bacterial collection.</title>
        <authorList>
            <person name="Pauvert C."/>
            <person name="Hitch T.C.A."/>
            <person name="Clavel T."/>
        </authorList>
    </citation>
    <scope>NUCLEOTIDE SEQUENCE [LARGE SCALE GENOMIC DNA]</scope>
    <source>
        <strain evidence="10 11">CLA-JM-H11</strain>
    </source>
</reference>
<dbReference type="InterPro" id="IPR005467">
    <property type="entry name" value="His_kinase_dom"/>
</dbReference>
<feature type="domain" description="Histidine kinase" evidence="9">
    <location>
        <begin position="188"/>
        <end position="402"/>
    </location>
</feature>
<dbReference type="InterPro" id="IPR036890">
    <property type="entry name" value="HATPase_C_sf"/>
</dbReference>
<evidence type="ECO:0000313" key="11">
    <source>
        <dbReference type="Proteomes" id="UP001477672"/>
    </source>
</evidence>
<proteinExistence type="predicted"/>
<feature type="transmembrane region" description="Helical" evidence="8">
    <location>
        <begin position="145"/>
        <end position="167"/>
    </location>
</feature>
<keyword evidence="11" id="KW-1185">Reference proteome</keyword>
<dbReference type="Proteomes" id="UP001477672">
    <property type="component" value="Unassembled WGS sequence"/>
</dbReference>
<evidence type="ECO:0000256" key="2">
    <source>
        <dbReference type="ARBA" id="ARBA00004370"/>
    </source>
</evidence>
<dbReference type="PRINTS" id="PR00344">
    <property type="entry name" value="BCTRLSENSOR"/>
</dbReference>
<dbReference type="Gene3D" id="3.30.565.10">
    <property type="entry name" value="Histidine kinase-like ATPase, C-terminal domain"/>
    <property type="match status" value="1"/>
</dbReference>
<keyword evidence="8" id="KW-0472">Membrane</keyword>
<evidence type="ECO:0000256" key="6">
    <source>
        <dbReference type="ARBA" id="ARBA00022777"/>
    </source>
</evidence>
<comment type="subcellular location">
    <subcellularLocation>
        <location evidence="2">Membrane</location>
    </subcellularLocation>
</comment>
<dbReference type="SUPFAM" id="SSF55874">
    <property type="entry name" value="ATPase domain of HSP90 chaperone/DNA topoisomerase II/histidine kinase"/>
    <property type="match status" value="1"/>
</dbReference>
<keyword evidence="7" id="KW-0902">Two-component regulatory system</keyword>
<dbReference type="RefSeq" id="WP_349216081.1">
    <property type="nucleotide sequence ID" value="NZ_JBBMFA010000092.1"/>
</dbReference>
<dbReference type="EMBL" id="JBBMFA010000092">
    <property type="protein sequence ID" value="MEQ2520559.1"/>
    <property type="molecule type" value="Genomic_DNA"/>
</dbReference>
<dbReference type="GO" id="GO:0016301">
    <property type="term" value="F:kinase activity"/>
    <property type="evidence" value="ECO:0007669"/>
    <property type="project" value="UniProtKB-KW"/>
</dbReference>
<keyword evidence="8" id="KW-0812">Transmembrane</keyword>
<keyword evidence="5" id="KW-0808">Transferase</keyword>
<dbReference type="InterPro" id="IPR050351">
    <property type="entry name" value="BphY/WalK/GraS-like"/>
</dbReference>
<dbReference type="SUPFAM" id="SSF47384">
    <property type="entry name" value="Homodimeric domain of signal transducing histidine kinase"/>
    <property type="match status" value="1"/>
</dbReference>
<keyword evidence="8" id="KW-1133">Transmembrane helix</keyword>
<evidence type="ECO:0000256" key="1">
    <source>
        <dbReference type="ARBA" id="ARBA00000085"/>
    </source>
</evidence>
<keyword evidence="4" id="KW-0597">Phosphoprotein</keyword>